<accession>A0A5J6PZ28</accession>
<sequence length="331" mass="38811">MKKQNFSDGLKDNIADNRLKTYNGISYYYDDLGNLIHRELADGEVQNYFYDLHDQLVKVEIFKPEQEKETWVYSYDALGRRIGKGRLKNGQEVSDGLEDKTDFIWDGSHLIQETRSDGLYTYIYTDKDAYEPLAQIRNWTNEEGESYQENNYFHCYQIGIPREMTDSEGRLLWFGDYYGWGKLKSETNVTEIVHQPFRLQNQYCDQETGLHYNFFRYYEPECGRFVNQDPIKLSGGNNFYQFAENITGWLDPLGLATLKLSGRIIRVHANDVDPFPSMPHGHIYDENLVVDKNGNLYVAGKCHSKADSIGRLKKKEIQQWQSWLRKQGYTI</sequence>
<dbReference type="PRINTS" id="PR00394">
    <property type="entry name" value="RHSPROTEIN"/>
</dbReference>
<evidence type="ECO:0000313" key="3">
    <source>
        <dbReference type="Proteomes" id="UP000325713"/>
    </source>
</evidence>
<dbReference type="InterPro" id="IPR001826">
    <property type="entry name" value="RHS"/>
</dbReference>
<dbReference type="EMBL" id="CP031700">
    <property type="protein sequence ID" value="QEY26162.1"/>
    <property type="molecule type" value="Genomic_DNA"/>
</dbReference>
<keyword evidence="3" id="KW-1185">Reference proteome</keyword>
<dbReference type="KEGG" id="nzl:D0T92_06210"/>
<dbReference type="PANTHER" id="PTHR32305">
    <property type="match status" value="1"/>
</dbReference>
<dbReference type="NCBIfam" id="TIGR03696">
    <property type="entry name" value="Rhs_assc_core"/>
    <property type="match status" value="1"/>
</dbReference>
<evidence type="ECO:0000259" key="1">
    <source>
        <dbReference type="Pfam" id="PF03527"/>
    </source>
</evidence>
<name>A0A5J6PZ28_9NEIS</name>
<dbReference type="Proteomes" id="UP000325713">
    <property type="component" value="Chromosome"/>
</dbReference>
<dbReference type="InterPro" id="IPR006530">
    <property type="entry name" value="YD"/>
</dbReference>
<evidence type="ECO:0000313" key="2">
    <source>
        <dbReference type="EMBL" id="QEY26162.1"/>
    </source>
</evidence>
<gene>
    <name evidence="2" type="ORF">D0T92_06210</name>
</gene>
<dbReference type="InterPro" id="IPR022385">
    <property type="entry name" value="Rhs_assc_core"/>
</dbReference>
<dbReference type="PANTHER" id="PTHR32305:SF15">
    <property type="entry name" value="PROTEIN RHSA-RELATED"/>
    <property type="match status" value="1"/>
</dbReference>
<dbReference type="InterPro" id="IPR050708">
    <property type="entry name" value="T6SS_VgrG/RHS"/>
</dbReference>
<protein>
    <submittedName>
        <fullName evidence="2">RHS repeat protein</fullName>
    </submittedName>
</protein>
<organism evidence="2 3">
    <name type="scientific">Neisseria zalophi</name>
    <dbReference type="NCBI Taxonomy" id="640030"/>
    <lineage>
        <taxon>Bacteria</taxon>
        <taxon>Pseudomonadati</taxon>
        <taxon>Pseudomonadota</taxon>
        <taxon>Betaproteobacteria</taxon>
        <taxon>Neisseriales</taxon>
        <taxon>Neisseriaceae</taxon>
        <taxon>Neisseria</taxon>
    </lineage>
</organism>
<dbReference type="Pfam" id="PF03527">
    <property type="entry name" value="RHS"/>
    <property type="match status" value="1"/>
</dbReference>
<dbReference type="NCBIfam" id="TIGR01643">
    <property type="entry name" value="YD_repeat_2x"/>
    <property type="match status" value="1"/>
</dbReference>
<dbReference type="AlphaFoldDB" id="A0A5J6PZ28"/>
<reference evidence="2 3" key="1">
    <citation type="submission" date="2018-08" db="EMBL/GenBank/DDBJ databases">
        <title>Neisseria zalophi ATCC BAA-2455 complete genome.</title>
        <authorList>
            <person name="Veseli I.A."/>
            <person name="Buttler R."/>
            <person name="Mascarenhas dos Santos A.C."/>
            <person name="Pombert J.-F."/>
        </authorList>
    </citation>
    <scope>NUCLEOTIDE SEQUENCE [LARGE SCALE GENOMIC DNA]</scope>
    <source>
        <strain evidence="2 3">ATCC BAA-2455</strain>
    </source>
</reference>
<dbReference type="OrthoDB" id="8606470at2"/>
<feature type="domain" description="RHS protein conserved region" evidence="1">
    <location>
        <begin position="152"/>
        <end position="185"/>
    </location>
</feature>
<dbReference type="Gene3D" id="2.180.10.10">
    <property type="entry name" value="RHS repeat-associated core"/>
    <property type="match status" value="1"/>
</dbReference>
<proteinExistence type="predicted"/>